<accession>A0A7U6GLC6</accession>
<evidence type="ECO:0000256" key="2">
    <source>
        <dbReference type="SAM" id="SignalP"/>
    </source>
</evidence>
<dbReference type="SUPFAM" id="SSF52833">
    <property type="entry name" value="Thioredoxin-like"/>
    <property type="match status" value="1"/>
</dbReference>
<reference evidence="4 5" key="1">
    <citation type="journal article" date="2014" name="PLoS ONE">
        <title>Physiological and genomic features of a novel sulfur-oxidizing gammaproteobacterium belonging to a previously uncultivated symbiotic lineage isolated from a hydrothermal vent.</title>
        <authorList>
            <person name="Nunoura T."/>
            <person name="Takaki Y."/>
            <person name="Kazama H."/>
            <person name="Kakuta J."/>
            <person name="Shimamura S."/>
            <person name="Makita H."/>
            <person name="Hirai M."/>
            <person name="Miyazaki M."/>
            <person name="Takai K."/>
        </authorList>
    </citation>
    <scope>NUCLEOTIDE SEQUENCE [LARGE SCALE GENOMIC DNA]</scope>
    <source>
        <strain evidence="4 5">Hiromi1</strain>
    </source>
</reference>
<feature type="signal peptide" evidence="2">
    <location>
        <begin position="1"/>
        <end position="22"/>
    </location>
</feature>
<dbReference type="PROSITE" id="PS51352">
    <property type="entry name" value="THIOREDOXIN_2"/>
    <property type="match status" value="1"/>
</dbReference>
<dbReference type="OrthoDB" id="5733562at2"/>
<dbReference type="PANTHER" id="PTHR15337">
    <property type="entry name" value="ANTERIOR GRADIENT PROTEIN-RELATED"/>
    <property type="match status" value="1"/>
</dbReference>
<keyword evidence="5" id="KW-1185">Reference proteome</keyword>
<evidence type="ECO:0000313" key="4">
    <source>
        <dbReference type="EMBL" id="BAO45708.1"/>
    </source>
</evidence>
<dbReference type="Proteomes" id="UP000031631">
    <property type="component" value="Chromosome"/>
</dbReference>
<protein>
    <recommendedName>
        <fullName evidence="3">Thioredoxin domain-containing protein</fullName>
    </recommendedName>
</protein>
<sequence length="508" mass="56672">MNPMGRALLLSGLLLMVAAASAATPKTGEDGIRWFSGSVDEAFAEARRQNKPVFLYWGAVWCPPCNQLKATLFKNPAFIRKTRLFIPVYLDGDTEAAQKRGEQFGVLGYPTLILFTPEAEEITRLPGGMRMERYPEVLDLALARVKPVSRLLNQVLDQGKAPSPQELHLLAWYSWSQDGGKALGKRELTQVLKTLAALVPESMPREKARLDAQYLSALATRQEPPSASEKKDAVERLQKILTSKDAIQDNFSFIIYGLDTLVPRITGPGSAARQGLMHSWDKSLSRLQDDRDLDAARTLLVYDGRLKWLKMAGQPIPETMKNEIRSAVQKARSQATMGHERIAVAHAAYEVLKDSGQLNQAEKLINEEMQAGSNNQYWMLVLADLAEESGDESEALTWYARAWEKSTGAATRIQWGSYYIRQLTETTPGDDQRIIAVSKALFAELGKQKTPFHGRSRRALERVFKALNAWGQVSSPSELIEIKRAFINTCLPFGKEVMGRCESIMKAS</sequence>
<dbReference type="InterPro" id="IPR013766">
    <property type="entry name" value="Thioredoxin_domain"/>
</dbReference>
<dbReference type="AlphaFoldDB" id="A0A7U6GLC6"/>
<evidence type="ECO:0000313" key="5">
    <source>
        <dbReference type="Proteomes" id="UP000031631"/>
    </source>
</evidence>
<dbReference type="Pfam" id="PF13899">
    <property type="entry name" value="Thioredoxin_7"/>
    <property type="match status" value="1"/>
</dbReference>
<evidence type="ECO:0000259" key="3">
    <source>
        <dbReference type="PROSITE" id="PS51352"/>
    </source>
</evidence>
<dbReference type="Gene3D" id="3.40.30.10">
    <property type="entry name" value="Glutaredoxin"/>
    <property type="match status" value="1"/>
</dbReference>
<dbReference type="InterPro" id="IPR051099">
    <property type="entry name" value="AGR/TXD"/>
</dbReference>
<dbReference type="RefSeq" id="WP_082030781.1">
    <property type="nucleotide sequence ID" value="NZ_AP012273.1"/>
</dbReference>
<evidence type="ECO:0000256" key="1">
    <source>
        <dbReference type="ARBA" id="ARBA00022729"/>
    </source>
</evidence>
<organism evidence="4 5">
    <name type="scientific">Thiolapillus brandeum</name>
    <dbReference type="NCBI Taxonomy" id="1076588"/>
    <lineage>
        <taxon>Bacteria</taxon>
        <taxon>Pseudomonadati</taxon>
        <taxon>Pseudomonadota</taxon>
        <taxon>Gammaproteobacteria</taxon>
        <taxon>Chromatiales</taxon>
        <taxon>Sedimenticolaceae</taxon>
        <taxon>Thiolapillus</taxon>
    </lineage>
</organism>
<feature type="domain" description="Thioredoxin" evidence="3">
    <location>
        <begin position="13"/>
        <end position="143"/>
    </location>
</feature>
<dbReference type="PANTHER" id="PTHR15337:SF11">
    <property type="entry name" value="THIOREDOXIN DOMAIN-CONTAINING PROTEIN"/>
    <property type="match status" value="1"/>
</dbReference>
<dbReference type="KEGG" id="tbn:TBH_C2807"/>
<proteinExistence type="predicted"/>
<dbReference type="InterPro" id="IPR036249">
    <property type="entry name" value="Thioredoxin-like_sf"/>
</dbReference>
<keyword evidence="1 2" id="KW-0732">Signal</keyword>
<name>A0A7U6GLC6_9GAMM</name>
<dbReference type="EMBL" id="AP012273">
    <property type="protein sequence ID" value="BAO45708.1"/>
    <property type="molecule type" value="Genomic_DNA"/>
</dbReference>
<feature type="chain" id="PRO_5031527632" description="Thioredoxin domain-containing protein" evidence="2">
    <location>
        <begin position="23"/>
        <end position="508"/>
    </location>
</feature>
<gene>
    <name evidence="4" type="ORF">TBH_C2807</name>
</gene>